<gene>
    <name evidence="4" type="ORF">rosmuc_00153</name>
</gene>
<evidence type="ECO:0000313" key="5">
    <source>
        <dbReference type="Proteomes" id="UP000030021"/>
    </source>
</evidence>
<keyword evidence="2 4" id="KW-0378">Hydrolase</keyword>
<dbReference type="PATRIC" id="fig|1288298.3.peg.151"/>
<dbReference type="AlphaFoldDB" id="A0A0A0HQJ6"/>
<dbReference type="PANTHER" id="PTHR23088:SF27">
    <property type="entry name" value="DEAMINATED GLUTATHIONE AMIDASE"/>
    <property type="match status" value="1"/>
</dbReference>
<dbReference type="Gene3D" id="3.60.110.10">
    <property type="entry name" value="Carbon-nitrogen hydrolase"/>
    <property type="match status" value="1"/>
</dbReference>
<dbReference type="eggNOG" id="COG0388">
    <property type="taxonomic scope" value="Bacteria"/>
</dbReference>
<dbReference type="Pfam" id="PF00795">
    <property type="entry name" value="CN_hydrolase"/>
    <property type="match status" value="1"/>
</dbReference>
<feature type="domain" description="CN hydrolase" evidence="3">
    <location>
        <begin position="3"/>
        <end position="256"/>
    </location>
</feature>
<proteinExistence type="inferred from homology"/>
<dbReference type="InterPro" id="IPR003010">
    <property type="entry name" value="C-N_Hydrolase"/>
</dbReference>
<sequence length="278" mass="29651">MAMRAALLQLNSSDDPEANLAITLGMMDTAIAQGAEFILTPEVTNCVSGSRAHQNSVLHPEESDPTLAGLRARAAEAGVWLLIGSLALKTDDPDGRFANRSFLIGPDGGIVARYDKIHMFDVDVSPEETYRESDGFRPGDRAVVADMPPGKLGMTICYDVRFPHLHRALAQAGATILTVPAAFSYVTGAAHWEVLLRARAIETGCFVLAPAQTGTHAATSGRTRQTHGHSIVVAPWGEVLADGGVEPGIVMVDLDPDAVAQARRRVPSLRHDRAFDGP</sequence>
<evidence type="ECO:0000256" key="2">
    <source>
        <dbReference type="ARBA" id="ARBA00022801"/>
    </source>
</evidence>
<dbReference type="CDD" id="cd07572">
    <property type="entry name" value="nit"/>
    <property type="match status" value="1"/>
</dbReference>
<evidence type="ECO:0000259" key="3">
    <source>
        <dbReference type="PROSITE" id="PS50263"/>
    </source>
</evidence>
<dbReference type="InterPro" id="IPR036526">
    <property type="entry name" value="C-N_Hydrolase_sf"/>
</dbReference>
<name>A0A0A0HQJ6_9RHOB</name>
<dbReference type="GO" id="GO:0016811">
    <property type="term" value="F:hydrolase activity, acting on carbon-nitrogen (but not peptide) bonds, in linear amides"/>
    <property type="evidence" value="ECO:0007669"/>
    <property type="project" value="InterPro"/>
</dbReference>
<dbReference type="HOGENOM" id="CLU_030130_1_2_5"/>
<dbReference type="InterPro" id="IPR045254">
    <property type="entry name" value="Nit1/2_C-N_Hydrolase"/>
</dbReference>
<dbReference type="STRING" id="215743.ROSMUCSMR3_02101"/>
<dbReference type="PROSITE" id="PS50263">
    <property type="entry name" value="CN_HYDROLASE"/>
    <property type="match status" value="1"/>
</dbReference>
<dbReference type="InterPro" id="IPR001110">
    <property type="entry name" value="UPF0012_CS"/>
</dbReference>
<accession>A0A0A0HQJ6</accession>
<comment type="similarity">
    <text evidence="1">Belongs to the carbon-nitrogen hydrolase superfamily. NIT1/NIT2 family.</text>
</comment>
<reference evidence="4 5" key="1">
    <citation type="submission" date="2013-01" db="EMBL/GenBank/DDBJ databases">
        <authorList>
            <person name="Fiebig A."/>
            <person name="Goeker M."/>
            <person name="Klenk H.-P.P."/>
        </authorList>
    </citation>
    <scope>NUCLEOTIDE SEQUENCE [LARGE SCALE GENOMIC DNA]</scope>
    <source>
        <strain evidence="4 5">DSM 17069</strain>
    </source>
</reference>
<dbReference type="PROSITE" id="PS01227">
    <property type="entry name" value="UPF0012"/>
    <property type="match status" value="1"/>
</dbReference>
<evidence type="ECO:0000256" key="1">
    <source>
        <dbReference type="ARBA" id="ARBA00010613"/>
    </source>
</evidence>
<evidence type="ECO:0000313" key="4">
    <source>
        <dbReference type="EMBL" id="KGM89560.1"/>
    </source>
</evidence>
<protein>
    <submittedName>
        <fullName evidence="4">Putative amidohydrolase</fullName>
    </submittedName>
</protein>
<dbReference type="Proteomes" id="UP000030021">
    <property type="component" value="Unassembled WGS sequence"/>
</dbReference>
<dbReference type="PANTHER" id="PTHR23088">
    <property type="entry name" value="NITRILASE-RELATED"/>
    <property type="match status" value="1"/>
</dbReference>
<comment type="caution">
    <text evidence="4">The sequence shown here is derived from an EMBL/GenBank/DDBJ whole genome shotgun (WGS) entry which is preliminary data.</text>
</comment>
<dbReference type="SUPFAM" id="SSF56317">
    <property type="entry name" value="Carbon-nitrogen hydrolase"/>
    <property type="match status" value="1"/>
</dbReference>
<dbReference type="EMBL" id="AONH01000001">
    <property type="protein sequence ID" value="KGM89560.1"/>
    <property type="molecule type" value="Genomic_DNA"/>
</dbReference>
<organism evidence="4 5">
    <name type="scientific">Roseovarius mucosus DSM 17069</name>
    <dbReference type="NCBI Taxonomy" id="1288298"/>
    <lineage>
        <taxon>Bacteria</taxon>
        <taxon>Pseudomonadati</taxon>
        <taxon>Pseudomonadota</taxon>
        <taxon>Alphaproteobacteria</taxon>
        <taxon>Rhodobacterales</taxon>
        <taxon>Roseobacteraceae</taxon>
        <taxon>Roseovarius</taxon>
    </lineage>
</organism>